<evidence type="ECO:0000256" key="6">
    <source>
        <dbReference type="ARBA" id="ARBA00022723"/>
    </source>
</evidence>
<evidence type="ECO:0000259" key="10">
    <source>
        <dbReference type="SMART" id="SM00607"/>
    </source>
</evidence>
<gene>
    <name evidence="11" type="primary">FUCL_0</name>
    <name evidence="11" type="ORF">EYF80_064203</name>
</gene>
<evidence type="ECO:0000256" key="2">
    <source>
        <dbReference type="ARBA" id="ARBA00004613"/>
    </source>
</evidence>
<keyword evidence="7" id="KW-0430">Lectin</keyword>
<sequence length="117" mass="12628">MKETDKLSSVISLCCSTVSLTENVALRGKATQSIRYEHAFGEASSAIDGNQDSNFYSGSCTHTAKGTNPWWRVDLLESYVVTSIVIINRVDCCSDRLDGAEVHIGDSLKDNGAANPL</sequence>
<reference evidence="11 12" key="1">
    <citation type="submission" date="2019-03" db="EMBL/GenBank/DDBJ databases">
        <title>First draft genome of Liparis tanakae, snailfish: a comprehensive survey of snailfish specific genes.</title>
        <authorList>
            <person name="Kim W."/>
            <person name="Song I."/>
            <person name="Jeong J.-H."/>
            <person name="Kim D."/>
            <person name="Kim S."/>
            <person name="Ryu S."/>
            <person name="Song J.Y."/>
            <person name="Lee S.K."/>
        </authorList>
    </citation>
    <scope>NUCLEOTIDE SEQUENCE [LARGE SCALE GENOMIC DNA]</scope>
    <source>
        <tissue evidence="11">Muscle</tissue>
    </source>
</reference>
<keyword evidence="12" id="KW-1185">Reference proteome</keyword>
<dbReference type="InterPro" id="IPR008979">
    <property type="entry name" value="Galactose-bd-like_sf"/>
</dbReference>
<evidence type="ECO:0000256" key="3">
    <source>
        <dbReference type="ARBA" id="ARBA00010147"/>
    </source>
</evidence>
<name>A0A4Z2E9X5_9TELE</name>
<dbReference type="GO" id="GO:0001868">
    <property type="term" value="P:regulation of complement activation, lectin pathway"/>
    <property type="evidence" value="ECO:0007669"/>
    <property type="project" value="UniProtKB-ARBA"/>
</dbReference>
<evidence type="ECO:0000256" key="9">
    <source>
        <dbReference type="ARBA" id="ARBA00023157"/>
    </source>
</evidence>
<comment type="subcellular location">
    <subcellularLocation>
        <location evidence="2">Secreted</location>
    </subcellularLocation>
</comment>
<dbReference type="AlphaFoldDB" id="A0A4Z2E9X5"/>
<dbReference type="GO" id="GO:0046872">
    <property type="term" value="F:metal ion binding"/>
    <property type="evidence" value="ECO:0007669"/>
    <property type="project" value="UniProtKB-KW"/>
</dbReference>
<comment type="caution">
    <text evidence="11">The sequence shown here is derived from an EMBL/GenBank/DDBJ whole genome shotgun (WGS) entry which is preliminary data.</text>
</comment>
<keyword evidence="6" id="KW-0479">Metal-binding</keyword>
<organism evidence="11 12">
    <name type="scientific">Liparis tanakae</name>
    <name type="common">Tanaka's snailfish</name>
    <dbReference type="NCBI Taxonomy" id="230148"/>
    <lineage>
        <taxon>Eukaryota</taxon>
        <taxon>Metazoa</taxon>
        <taxon>Chordata</taxon>
        <taxon>Craniata</taxon>
        <taxon>Vertebrata</taxon>
        <taxon>Euteleostomi</taxon>
        <taxon>Actinopterygii</taxon>
        <taxon>Neopterygii</taxon>
        <taxon>Teleostei</taxon>
        <taxon>Neoteleostei</taxon>
        <taxon>Acanthomorphata</taxon>
        <taxon>Eupercaria</taxon>
        <taxon>Perciformes</taxon>
        <taxon>Cottioidei</taxon>
        <taxon>Cottales</taxon>
        <taxon>Liparidae</taxon>
        <taxon>Liparis</taxon>
    </lineage>
</organism>
<dbReference type="SUPFAM" id="SSF49785">
    <property type="entry name" value="Galactose-binding domain-like"/>
    <property type="match status" value="1"/>
</dbReference>
<dbReference type="InterPro" id="IPR051941">
    <property type="entry name" value="BG_Antigen-Binding_Lectin"/>
</dbReference>
<dbReference type="EMBL" id="SRLO01011947">
    <property type="protein sequence ID" value="TNN25666.1"/>
    <property type="molecule type" value="Genomic_DNA"/>
</dbReference>
<evidence type="ECO:0000313" key="12">
    <source>
        <dbReference type="Proteomes" id="UP000314294"/>
    </source>
</evidence>
<dbReference type="Pfam" id="PF22633">
    <property type="entry name" value="F5_F8_type_C_2"/>
    <property type="match status" value="1"/>
</dbReference>
<dbReference type="InterPro" id="IPR006585">
    <property type="entry name" value="FTP1"/>
</dbReference>
<dbReference type="PANTHER" id="PTHR45713:SF8">
    <property type="entry name" value="SI:CH211-215K15.4"/>
    <property type="match status" value="1"/>
</dbReference>
<dbReference type="Proteomes" id="UP000314294">
    <property type="component" value="Unassembled WGS sequence"/>
</dbReference>
<evidence type="ECO:0000256" key="7">
    <source>
        <dbReference type="ARBA" id="ARBA00022734"/>
    </source>
</evidence>
<proteinExistence type="inferred from homology"/>
<comment type="function">
    <text evidence="1">Acts as a defensive agent. Recognizes blood group fucosylated oligosaccharides including A, B, H and Lewis B-type antigens. Does not recognize Lewis A antigen and has low affinity for monovalent haptens.</text>
</comment>
<dbReference type="OrthoDB" id="547680at2759"/>
<keyword evidence="5" id="KW-0964">Secreted</keyword>
<dbReference type="GO" id="GO:0042806">
    <property type="term" value="F:fucose binding"/>
    <property type="evidence" value="ECO:0007669"/>
    <property type="project" value="UniProtKB-ARBA"/>
</dbReference>
<evidence type="ECO:0000256" key="1">
    <source>
        <dbReference type="ARBA" id="ARBA00002219"/>
    </source>
</evidence>
<dbReference type="SMART" id="SM00607">
    <property type="entry name" value="FTP"/>
    <property type="match status" value="1"/>
</dbReference>
<dbReference type="GO" id="GO:0005576">
    <property type="term" value="C:extracellular region"/>
    <property type="evidence" value="ECO:0007669"/>
    <property type="project" value="UniProtKB-SubCell"/>
</dbReference>
<keyword evidence="9" id="KW-1015">Disulfide bond</keyword>
<dbReference type="Gene3D" id="2.60.120.260">
    <property type="entry name" value="Galactose-binding domain-like"/>
    <property type="match status" value="1"/>
</dbReference>
<evidence type="ECO:0000313" key="11">
    <source>
        <dbReference type="EMBL" id="TNN25666.1"/>
    </source>
</evidence>
<feature type="domain" description="Fucolectin tachylectin-4 pentraxin-1" evidence="10">
    <location>
        <begin position="21"/>
        <end position="117"/>
    </location>
</feature>
<evidence type="ECO:0000256" key="4">
    <source>
        <dbReference type="ARBA" id="ARBA00011233"/>
    </source>
</evidence>
<dbReference type="PANTHER" id="PTHR45713">
    <property type="entry name" value="FTP DOMAIN-CONTAINING PROTEIN"/>
    <property type="match status" value="1"/>
</dbReference>
<protein>
    <submittedName>
        <fullName evidence="11">Fucolectin</fullName>
    </submittedName>
</protein>
<evidence type="ECO:0000256" key="8">
    <source>
        <dbReference type="ARBA" id="ARBA00022837"/>
    </source>
</evidence>
<comment type="similarity">
    <text evidence="3">Belongs to the fucolectin family.</text>
</comment>
<keyword evidence="8" id="KW-0106">Calcium</keyword>
<dbReference type="GO" id="GO:0010185">
    <property type="term" value="P:regulation of cellular defense response"/>
    <property type="evidence" value="ECO:0007669"/>
    <property type="project" value="UniProtKB-ARBA"/>
</dbReference>
<comment type="subunit">
    <text evidence="4">Homotrimer.</text>
</comment>
<accession>A0A4Z2E9X5</accession>
<evidence type="ECO:0000256" key="5">
    <source>
        <dbReference type="ARBA" id="ARBA00022525"/>
    </source>
</evidence>